<dbReference type="Pfam" id="PF00565">
    <property type="entry name" value="SNase"/>
    <property type="match status" value="1"/>
</dbReference>
<evidence type="ECO:0000256" key="5">
    <source>
        <dbReference type="SAM" id="SignalP"/>
    </source>
</evidence>
<dbReference type="HOGENOM" id="CLU_046484_7_4_4"/>
<dbReference type="eggNOG" id="COG1525">
    <property type="taxonomic scope" value="Bacteria"/>
</dbReference>
<dbReference type="AlphaFoldDB" id="A2SEQ2"/>
<dbReference type="EMBL" id="CP000555">
    <property type="protein sequence ID" value="ABM94041.1"/>
    <property type="molecule type" value="Genomic_DNA"/>
</dbReference>
<dbReference type="KEGG" id="mpt:Mpe_A1080"/>
<evidence type="ECO:0000259" key="6">
    <source>
        <dbReference type="PROSITE" id="PS50830"/>
    </source>
</evidence>
<accession>A2SEQ2</accession>
<proteinExistence type="predicted"/>
<dbReference type="PROSITE" id="PS50830">
    <property type="entry name" value="TNASE_3"/>
    <property type="match status" value="1"/>
</dbReference>
<organism evidence="7 8">
    <name type="scientific">Methylibium petroleiphilum (strain ATCC BAA-1232 / LMG 22953 / PM1)</name>
    <dbReference type="NCBI Taxonomy" id="420662"/>
    <lineage>
        <taxon>Bacteria</taxon>
        <taxon>Pseudomonadati</taxon>
        <taxon>Pseudomonadota</taxon>
        <taxon>Betaproteobacteria</taxon>
        <taxon>Burkholderiales</taxon>
        <taxon>Sphaerotilaceae</taxon>
        <taxon>Methylibium</taxon>
    </lineage>
</organism>
<dbReference type="PANTHER" id="PTHR12302">
    <property type="entry name" value="EBNA2 BINDING PROTEIN P100"/>
    <property type="match status" value="1"/>
</dbReference>
<dbReference type="GO" id="GO:0004519">
    <property type="term" value="F:endonuclease activity"/>
    <property type="evidence" value="ECO:0007669"/>
    <property type="project" value="UniProtKB-KW"/>
</dbReference>
<dbReference type="PANTHER" id="PTHR12302:SF3">
    <property type="entry name" value="SERINE_THREONINE-PROTEIN KINASE 31"/>
    <property type="match status" value="1"/>
</dbReference>
<feature type="domain" description="TNase-like" evidence="6">
    <location>
        <begin position="23"/>
        <end position="151"/>
    </location>
</feature>
<keyword evidence="3" id="KW-0378">Hydrolase</keyword>
<dbReference type="STRING" id="420662.Mpe_A1080"/>
<dbReference type="RefSeq" id="WP_011828678.1">
    <property type="nucleotide sequence ID" value="NC_008825.1"/>
</dbReference>
<protein>
    <submittedName>
        <fullName evidence="7">Putative nuclease</fullName>
    </submittedName>
</protein>
<evidence type="ECO:0000313" key="8">
    <source>
        <dbReference type="Proteomes" id="UP000000366"/>
    </source>
</evidence>
<dbReference type="InterPro" id="IPR016071">
    <property type="entry name" value="Staphylococal_nuclease_OB-fold"/>
</dbReference>
<dbReference type="GO" id="GO:0016787">
    <property type="term" value="F:hydrolase activity"/>
    <property type="evidence" value="ECO:0007669"/>
    <property type="project" value="UniProtKB-KW"/>
</dbReference>
<dbReference type="Proteomes" id="UP000000366">
    <property type="component" value="Chromosome"/>
</dbReference>
<dbReference type="SUPFAM" id="SSF50199">
    <property type="entry name" value="Staphylococcal nuclease"/>
    <property type="match status" value="1"/>
</dbReference>
<evidence type="ECO:0000256" key="3">
    <source>
        <dbReference type="ARBA" id="ARBA00022801"/>
    </source>
</evidence>
<reference evidence="7 8" key="1">
    <citation type="journal article" date="2007" name="J. Bacteriol.">
        <title>Whole-genome analysis of the methyl tert-butyl ether-degrading beta-proteobacterium Methylibium petroleiphilum PM1.</title>
        <authorList>
            <person name="Kane S.R."/>
            <person name="Chakicherla A.Y."/>
            <person name="Chain P.S.G."/>
            <person name="Schmidt R."/>
            <person name="Shin M.W."/>
            <person name="Legler T.C."/>
            <person name="Scow K.M."/>
            <person name="Larimer F.W."/>
            <person name="Lucas S.M."/>
            <person name="Richardson P.M."/>
            <person name="Hristova K.R."/>
        </authorList>
    </citation>
    <scope>NUCLEOTIDE SEQUENCE [LARGE SCALE GENOMIC DNA]</scope>
    <source>
        <strain evidence="8">ATCC BAA-1232 / LMG 22953 / PM1</strain>
    </source>
</reference>
<gene>
    <name evidence="7" type="ordered locus">Mpe_A1080</name>
</gene>
<keyword evidence="5" id="KW-0732">Signal</keyword>
<keyword evidence="2" id="KW-0255">Endonuclease</keyword>
<feature type="signal peptide" evidence="5">
    <location>
        <begin position="1"/>
        <end position="20"/>
    </location>
</feature>
<feature type="region of interest" description="Disordered" evidence="4">
    <location>
        <begin position="134"/>
        <end position="168"/>
    </location>
</feature>
<dbReference type="SMART" id="SM00318">
    <property type="entry name" value="SNc"/>
    <property type="match status" value="1"/>
</dbReference>
<keyword evidence="8" id="KW-1185">Reference proteome</keyword>
<feature type="chain" id="PRO_5002646109" evidence="5">
    <location>
        <begin position="21"/>
        <end position="168"/>
    </location>
</feature>
<evidence type="ECO:0000256" key="2">
    <source>
        <dbReference type="ARBA" id="ARBA00022759"/>
    </source>
</evidence>
<feature type="compositionally biased region" description="Low complexity" evidence="4">
    <location>
        <begin position="135"/>
        <end position="147"/>
    </location>
</feature>
<keyword evidence="1" id="KW-0540">Nuclease</keyword>
<sequence>MRLLIAWLVAWMGATGGAMADEVRFEGVVTRITDGDTVWVRPDASDGQQARRKPVKLRLVGLDAPERCQPHGSEAGAALAARVRDRHVTVRRRATDMHGRALGTLWLGDQDVGAWLVAEGHAWSARYGRDPGPYAGQEQRARAAGRGLFAAPNPELPRDFRRRHGPCD</sequence>
<evidence type="ECO:0000313" key="7">
    <source>
        <dbReference type="EMBL" id="ABM94041.1"/>
    </source>
</evidence>
<evidence type="ECO:0000256" key="4">
    <source>
        <dbReference type="SAM" id="MobiDB-lite"/>
    </source>
</evidence>
<dbReference type="Gene3D" id="2.40.50.90">
    <property type="match status" value="1"/>
</dbReference>
<name>A2SEQ2_METPP</name>
<dbReference type="InterPro" id="IPR035437">
    <property type="entry name" value="SNase_OB-fold_sf"/>
</dbReference>
<evidence type="ECO:0000256" key="1">
    <source>
        <dbReference type="ARBA" id="ARBA00022722"/>
    </source>
</evidence>